<reference evidence="1 2" key="1">
    <citation type="journal article" date="2015" name="Genome Announc.">
        <title>Expanding the biotechnology potential of lactobacilli through comparative genomics of 213 strains and associated genera.</title>
        <authorList>
            <person name="Sun Z."/>
            <person name="Harris H.M."/>
            <person name="McCann A."/>
            <person name="Guo C."/>
            <person name="Argimon S."/>
            <person name="Zhang W."/>
            <person name="Yang X."/>
            <person name="Jeffery I.B."/>
            <person name="Cooney J.C."/>
            <person name="Kagawa T.F."/>
            <person name="Liu W."/>
            <person name="Song Y."/>
            <person name="Salvetti E."/>
            <person name="Wrobel A."/>
            <person name="Rasinkangas P."/>
            <person name="Parkhill J."/>
            <person name="Rea M.C."/>
            <person name="O'Sullivan O."/>
            <person name="Ritari J."/>
            <person name="Douillard F.P."/>
            <person name="Paul Ross R."/>
            <person name="Yang R."/>
            <person name="Briner A.E."/>
            <person name="Felis G.E."/>
            <person name="de Vos W.M."/>
            <person name="Barrangou R."/>
            <person name="Klaenhammer T.R."/>
            <person name="Caufield P.W."/>
            <person name="Cui Y."/>
            <person name="Zhang H."/>
            <person name="O'Toole P.W."/>
        </authorList>
    </citation>
    <scope>NUCLEOTIDE SEQUENCE [LARGE SCALE GENOMIC DNA]</scope>
    <source>
        <strain evidence="1 2">DSM 19519</strain>
    </source>
</reference>
<evidence type="ECO:0000313" key="2">
    <source>
        <dbReference type="Proteomes" id="UP000051448"/>
    </source>
</evidence>
<name>A0A0R1MUH6_9LACO</name>
<comment type="caution">
    <text evidence="1">The sequence shown here is derived from an EMBL/GenBank/DDBJ whole genome shotgun (WGS) entry which is preliminary data.</text>
</comment>
<organism evidence="1 2">
    <name type="scientific">Liquorilactobacillus hordei DSM 19519</name>
    <dbReference type="NCBI Taxonomy" id="1423759"/>
    <lineage>
        <taxon>Bacteria</taxon>
        <taxon>Bacillati</taxon>
        <taxon>Bacillota</taxon>
        <taxon>Bacilli</taxon>
        <taxon>Lactobacillales</taxon>
        <taxon>Lactobacillaceae</taxon>
        <taxon>Liquorilactobacillus</taxon>
    </lineage>
</organism>
<gene>
    <name evidence="1" type="ORF">FC92_GL001125</name>
</gene>
<dbReference type="PATRIC" id="fig|1423759.3.peg.1190"/>
<sequence length="96" mass="11375">MIKFNGADTQKIQKWTIKGNTVYDVLLQLQEKDVISYEDLELRVSDEIKNFDELEPDEQVDKIYEYISKLSDDDLKFLISRCNGAAFYQKWTDIEE</sequence>
<dbReference type="STRING" id="1423759.FC92_GL001125"/>
<dbReference type="EMBL" id="AZDX01000003">
    <property type="protein sequence ID" value="KRL08051.1"/>
    <property type="molecule type" value="Genomic_DNA"/>
</dbReference>
<dbReference type="RefSeq" id="WP_057868834.1">
    <property type="nucleotide sequence ID" value="NZ_AZDX01000003.1"/>
</dbReference>
<dbReference type="Proteomes" id="UP000051448">
    <property type="component" value="Unassembled WGS sequence"/>
</dbReference>
<dbReference type="GeneID" id="98309479"/>
<evidence type="ECO:0000313" key="1">
    <source>
        <dbReference type="EMBL" id="KRL08051.1"/>
    </source>
</evidence>
<accession>A0A0R1MUH6</accession>
<keyword evidence="2" id="KW-1185">Reference proteome</keyword>
<protein>
    <submittedName>
        <fullName evidence="1">Uncharacterized protein</fullName>
    </submittedName>
</protein>
<dbReference type="AlphaFoldDB" id="A0A0R1MUH6"/>
<proteinExistence type="predicted"/>